<evidence type="ECO:0000313" key="3">
    <source>
        <dbReference type="Proteomes" id="UP001161247"/>
    </source>
</evidence>
<proteinExistence type="predicted"/>
<dbReference type="GO" id="GO:0005524">
    <property type="term" value="F:ATP binding"/>
    <property type="evidence" value="ECO:0007669"/>
    <property type="project" value="InterPro"/>
</dbReference>
<dbReference type="Proteomes" id="UP001161247">
    <property type="component" value="Chromosome 3"/>
</dbReference>
<name>A0AAV1CS30_OLDCO</name>
<reference evidence="2" key="1">
    <citation type="submission" date="2023-03" db="EMBL/GenBank/DDBJ databases">
        <authorList>
            <person name="Julca I."/>
        </authorList>
    </citation>
    <scope>NUCLEOTIDE SEQUENCE</scope>
</reference>
<evidence type="ECO:0000313" key="2">
    <source>
        <dbReference type="EMBL" id="CAI9098434.1"/>
    </source>
</evidence>
<keyword evidence="3" id="KW-1185">Reference proteome</keyword>
<dbReference type="Gene3D" id="3.30.470.30">
    <property type="entry name" value="DNA ligase/mRNA capping enzyme"/>
    <property type="match status" value="1"/>
</dbReference>
<dbReference type="AlphaFoldDB" id="A0AAV1CS30"/>
<gene>
    <name evidence="2" type="ORF">OLC1_LOCUS8643</name>
</gene>
<feature type="domain" description="mRNA capping enzyme adenylation" evidence="1">
    <location>
        <begin position="54"/>
        <end position="117"/>
    </location>
</feature>
<dbReference type="PANTHER" id="PTHR10367">
    <property type="entry name" value="MRNA-CAPPING ENZYME"/>
    <property type="match status" value="1"/>
</dbReference>
<organism evidence="2 3">
    <name type="scientific">Oldenlandia corymbosa var. corymbosa</name>
    <dbReference type="NCBI Taxonomy" id="529605"/>
    <lineage>
        <taxon>Eukaryota</taxon>
        <taxon>Viridiplantae</taxon>
        <taxon>Streptophyta</taxon>
        <taxon>Embryophyta</taxon>
        <taxon>Tracheophyta</taxon>
        <taxon>Spermatophyta</taxon>
        <taxon>Magnoliopsida</taxon>
        <taxon>eudicotyledons</taxon>
        <taxon>Gunneridae</taxon>
        <taxon>Pentapetalae</taxon>
        <taxon>asterids</taxon>
        <taxon>lamiids</taxon>
        <taxon>Gentianales</taxon>
        <taxon>Rubiaceae</taxon>
        <taxon>Rubioideae</taxon>
        <taxon>Spermacoceae</taxon>
        <taxon>Hedyotis-Oldenlandia complex</taxon>
        <taxon>Oldenlandia</taxon>
    </lineage>
</organism>
<sequence>MFDEWTNDYCIVAPSSGGTRYLMLIKRDGCYLFDMDFDVLRFELLFNKSMIMNNDNQRTYEIHDVFAVDGITVLKRPFNVRFSLIETEILSPKNKFHSLYDWEKEPFKVIENRYRLSVIEDGMKKVMEKDEVSFADSEDITWLNGRINECVPKMTGKNSWKFVCIKDKTEPSHITEYDLVMAQIECYRYECQVMQCTIRQDLISNEIKQLPRFDRKRKKEVQRGDEK</sequence>
<dbReference type="GO" id="GO:0006370">
    <property type="term" value="P:7-methylguanosine mRNA capping"/>
    <property type="evidence" value="ECO:0007669"/>
    <property type="project" value="InterPro"/>
</dbReference>
<dbReference type="SUPFAM" id="SSF56091">
    <property type="entry name" value="DNA ligase/mRNA capping enzyme, catalytic domain"/>
    <property type="match status" value="1"/>
</dbReference>
<evidence type="ECO:0000259" key="1">
    <source>
        <dbReference type="Pfam" id="PF01331"/>
    </source>
</evidence>
<dbReference type="InterPro" id="IPR001339">
    <property type="entry name" value="mRNA_cap_enzyme_adenylation"/>
</dbReference>
<dbReference type="PANTHER" id="PTHR10367:SF17">
    <property type="entry name" value="MRNA-CAPPING ENZYME"/>
    <property type="match status" value="1"/>
</dbReference>
<dbReference type="Pfam" id="PF01331">
    <property type="entry name" value="mRNA_cap_enzyme"/>
    <property type="match status" value="1"/>
</dbReference>
<dbReference type="EMBL" id="OX459120">
    <property type="protein sequence ID" value="CAI9098434.1"/>
    <property type="molecule type" value="Genomic_DNA"/>
</dbReference>
<dbReference type="GO" id="GO:0004484">
    <property type="term" value="F:mRNA guanylyltransferase activity"/>
    <property type="evidence" value="ECO:0007669"/>
    <property type="project" value="InterPro"/>
</dbReference>
<accession>A0AAV1CS30</accession>
<dbReference type="InterPro" id="IPR051029">
    <property type="entry name" value="mRNA_Capping_Enz/RNA_Phosphat"/>
</dbReference>
<protein>
    <submittedName>
        <fullName evidence="2">OLC1v1035078C1</fullName>
    </submittedName>
</protein>